<reference evidence="9" key="1">
    <citation type="journal article" date="2019" name="Int. J. Syst. Evol. Microbiol.">
        <title>The Global Catalogue of Microorganisms (GCM) 10K type strain sequencing project: providing services to taxonomists for standard genome sequencing and annotation.</title>
        <authorList>
            <consortium name="The Broad Institute Genomics Platform"/>
            <consortium name="The Broad Institute Genome Sequencing Center for Infectious Disease"/>
            <person name="Wu L."/>
            <person name="Ma J."/>
        </authorList>
    </citation>
    <scope>NUCLEOTIDE SEQUENCE [LARGE SCALE GENOMIC DNA]</scope>
    <source>
        <strain evidence="9">CECT 9128</strain>
    </source>
</reference>
<evidence type="ECO:0000259" key="6">
    <source>
        <dbReference type="Pfam" id="PF07980"/>
    </source>
</evidence>
<evidence type="ECO:0000256" key="1">
    <source>
        <dbReference type="ARBA" id="ARBA00004442"/>
    </source>
</evidence>
<evidence type="ECO:0000313" key="9">
    <source>
        <dbReference type="Proteomes" id="UP001595793"/>
    </source>
</evidence>
<proteinExistence type="inferred from homology"/>
<organism evidence="8 9">
    <name type="scientific">Zunongwangia endophytica</name>
    <dbReference type="NCBI Taxonomy" id="1808945"/>
    <lineage>
        <taxon>Bacteria</taxon>
        <taxon>Pseudomonadati</taxon>
        <taxon>Bacteroidota</taxon>
        <taxon>Flavobacteriia</taxon>
        <taxon>Flavobacteriales</taxon>
        <taxon>Flavobacteriaceae</taxon>
        <taxon>Zunongwangia</taxon>
    </lineage>
</organism>
<dbReference type="InterPro" id="IPR033985">
    <property type="entry name" value="SusD-like_N"/>
</dbReference>
<comment type="similarity">
    <text evidence="2">Belongs to the SusD family.</text>
</comment>
<evidence type="ECO:0000256" key="2">
    <source>
        <dbReference type="ARBA" id="ARBA00006275"/>
    </source>
</evidence>
<dbReference type="Proteomes" id="UP001595793">
    <property type="component" value="Unassembled WGS sequence"/>
</dbReference>
<keyword evidence="4" id="KW-0472">Membrane</keyword>
<dbReference type="CDD" id="cd08977">
    <property type="entry name" value="SusD"/>
    <property type="match status" value="1"/>
</dbReference>
<evidence type="ECO:0000256" key="3">
    <source>
        <dbReference type="ARBA" id="ARBA00022729"/>
    </source>
</evidence>
<dbReference type="Gene3D" id="1.25.40.390">
    <property type="match status" value="1"/>
</dbReference>
<feature type="domain" description="SusD-like N-terminal" evidence="7">
    <location>
        <begin position="88"/>
        <end position="225"/>
    </location>
</feature>
<dbReference type="Pfam" id="PF14322">
    <property type="entry name" value="SusD-like_3"/>
    <property type="match status" value="1"/>
</dbReference>
<keyword evidence="5" id="KW-0998">Cell outer membrane</keyword>
<gene>
    <name evidence="8" type="ORF">ACFOS1_13850</name>
</gene>
<keyword evidence="3" id="KW-0732">Signal</keyword>
<evidence type="ECO:0000313" key="8">
    <source>
        <dbReference type="EMBL" id="MFC4028495.1"/>
    </source>
</evidence>
<dbReference type="InterPro" id="IPR011990">
    <property type="entry name" value="TPR-like_helical_dom_sf"/>
</dbReference>
<dbReference type="RefSeq" id="WP_290232509.1">
    <property type="nucleotide sequence ID" value="NZ_JAUFPZ010000002.1"/>
</dbReference>
<feature type="domain" description="RagB/SusD" evidence="6">
    <location>
        <begin position="330"/>
        <end position="464"/>
    </location>
</feature>
<evidence type="ECO:0000256" key="5">
    <source>
        <dbReference type="ARBA" id="ARBA00023237"/>
    </source>
</evidence>
<dbReference type="Pfam" id="PF07980">
    <property type="entry name" value="SusD_RagB"/>
    <property type="match status" value="1"/>
</dbReference>
<dbReference type="InterPro" id="IPR012944">
    <property type="entry name" value="SusD_RagB_dom"/>
</dbReference>
<comment type="subcellular location">
    <subcellularLocation>
        <location evidence="1">Cell outer membrane</location>
    </subcellularLocation>
</comment>
<evidence type="ECO:0000256" key="4">
    <source>
        <dbReference type="ARBA" id="ARBA00023136"/>
    </source>
</evidence>
<dbReference type="SUPFAM" id="SSF48452">
    <property type="entry name" value="TPR-like"/>
    <property type="match status" value="1"/>
</dbReference>
<sequence length="464" mass="53458">MNITNIAKYIAIFLCVVLAGCEDFVSIEAPNNKMVRADIFEDETAAESAMQGIYNQLFVLAFSNGFENSVTNLTALSADNLRLIRESNPTYLEFQENEILPDNSRNLSLWSSAYNLIYLTNSLLEGIEKSSLDENFKQALEGQALFIRAFTYFNLVNLYGDVPLLLTTDYTYNAKAPRISATEVYDQIISDMEDAAPLLSEEYVQNQRTYVNQNVVYALMARVYLYLENWEMALEYSNRVISKTSSYELLTDLNEVFLMNSMEAIWQISPLGNGVVTTQTFEGALYIIEPRASASYNLALTQDLIDTFAENDSRLIKWIGFSEVESVYFAHKYKDRYSTGNISEYSMILRLAEQYLIRAEARVMKNEINLAIDDINKIRTRAGIEALDQNSSWNKEALQSLLLEERRRELFTEWGHRWFDLKRMNKTTEVLSPKKTSWQSIDSYYPIPDEERRINSNLTQNEGY</sequence>
<accession>A0ABV8HCK2</accession>
<dbReference type="EMBL" id="JBHSAS010000010">
    <property type="protein sequence ID" value="MFC4028495.1"/>
    <property type="molecule type" value="Genomic_DNA"/>
</dbReference>
<evidence type="ECO:0000259" key="7">
    <source>
        <dbReference type="Pfam" id="PF14322"/>
    </source>
</evidence>
<comment type="caution">
    <text evidence="8">The sequence shown here is derived from an EMBL/GenBank/DDBJ whole genome shotgun (WGS) entry which is preliminary data.</text>
</comment>
<protein>
    <submittedName>
        <fullName evidence="8">RagB/SusD family nutrient uptake outer membrane protein</fullName>
    </submittedName>
</protein>
<name>A0ABV8HCK2_9FLAO</name>
<keyword evidence="9" id="KW-1185">Reference proteome</keyword>